<gene>
    <name evidence="2" type="ORF">AVDCRST_MAG28-3277</name>
</gene>
<dbReference type="InterPro" id="IPR017894">
    <property type="entry name" value="HTH_IS21_transposase_type"/>
</dbReference>
<protein>
    <submittedName>
        <fullName evidence="2">Mobile element protein</fullName>
    </submittedName>
</protein>
<dbReference type="InterPro" id="IPR036388">
    <property type="entry name" value="WH-like_DNA-bd_sf"/>
</dbReference>
<feature type="domain" description="HTH IS21-type" evidence="1">
    <location>
        <begin position="286"/>
        <end position="348"/>
    </location>
</feature>
<dbReference type="InterPro" id="IPR047951">
    <property type="entry name" value="Transpos_ISL3"/>
</dbReference>
<dbReference type="Pfam" id="PF01610">
    <property type="entry name" value="DDE_Tnp_ISL3"/>
    <property type="match status" value="2"/>
</dbReference>
<name>A0A6J4R753_9ACTN</name>
<dbReference type="Pfam" id="PF14690">
    <property type="entry name" value="Zn_ribbon_ISL3"/>
    <property type="match status" value="1"/>
</dbReference>
<accession>A0A6J4R753</accession>
<sequence length="535" mass="60644">MSDSRTVLPGPKLLNLIGVRADENTITLAARTSSRVARCPVCGKQSGRVHSRYTRTLADLPWQGIPVTVSLSVRRFFCDEASCQRAIFTERLPGVAAHYGRRTERLESWFTHVSFALGGEAGSRLLKDLGVVVSGDTLLNHIRSLPLEDRGTPRVLSVDDFALRRGTRYGTVLVDLERHALVDLLADRSADSFARWLMEHPGVEVVSRDRGGEYAEAARRAASDAVQVADRFHLLKNLRDVVLRVFRQHAGILDLVPSPATHLQRLTNLRLDRRASKERTTEQTRNLFESIHALSRRGMNNAQVARELGIHRHTVEKHLAFKAPPVRRHFTKKVSALAPYEDYILKRWKQGCRNATRIWKEIREQGYPGAYQNVVRITRYLKEREVSGKLMPDSVPGISASQAAGVLVKRSENRSDEETKTIRRLKKIHRTTERCCSLFEEFAEMLRDKGPKRKEQARERLEAWAREAKASGVTELKTFAVKLLQDMEAVVAAMILPYSQGQTEGQVNKLKLIKRSMYGRGKFDLLRQRVLYAAS</sequence>
<dbReference type="InterPro" id="IPR002560">
    <property type="entry name" value="Transposase_DDE"/>
</dbReference>
<dbReference type="PANTHER" id="PTHR33498">
    <property type="entry name" value="TRANSPOSASE FOR INSERTION SEQUENCE ELEMENT IS1557"/>
    <property type="match status" value="1"/>
</dbReference>
<dbReference type="AlphaFoldDB" id="A0A6J4R753"/>
<dbReference type="PROSITE" id="PS50531">
    <property type="entry name" value="HTH_IS21"/>
    <property type="match status" value="1"/>
</dbReference>
<organism evidence="2">
    <name type="scientific">uncultured Rubrobacteraceae bacterium</name>
    <dbReference type="NCBI Taxonomy" id="349277"/>
    <lineage>
        <taxon>Bacteria</taxon>
        <taxon>Bacillati</taxon>
        <taxon>Actinomycetota</taxon>
        <taxon>Rubrobacteria</taxon>
        <taxon>Rubrobacterales</taxon>
        <taxon>Rubrobacteraceae</taxon>
        <taxon>environmental samples</taxon>
    </lineage>
</organism>
<dbReference type="NCBIfam" id="NF033550">
    <property type="entry name" value="transpos_ISL3"/>
    <property type="match status" value="1"/>
</dbReference>
<proteinExistence type="predicted"/>
<dbReference type="PANTHER" id="PTHR33498:SF1">
    <property type="entry name" value="TRANSPOSASE FOR INSERTION SEQUENCE ELEMENT IS1557"/>
    <property type="match status" value="1"/>
</dbReference>
<evidence type="ECO:0000259" key="1">
    <source>
        <dbReference type="PROSITE" id="PS50531"/>
    </source>
</evidence>
<reference evidence="2" key="1">
    <citation type="submission" date="2020-02" db="EMBL/GenBank/DDBJ databases">
        <authorList>
            <person name="Meier V. D."/>
        </authorList>
    </citation>
    <scope>NUCLEOTIDE SEQUENCE</scope>
    <source>
        <strain evidence="2">AVDCRST_MAG28</strain>
    </source>
</reference>
<evidence type="ECO:0000313" key="2">
    <source>
        <dbReference type="EMBL" id="CAA9460993.1"/>
    </source>
</evidence>
<dbReference type="Gene3D" id="1.10.10.10">
    <property type="entry name" value="Winged helix-like DNA-binding domain superfamily/Winged helix DNA-binding domain"/>
    <property type="match status" value="1"/>
</dbReference>
<dbReference type="EMBL" id="CADCVE010000080">
    <property type="protein sequence ID" value="CAA9460993.1"/>
    <property type="molecule type" value="Genomic_DNA"/>
</dbReference>
<dbReference type="InterPro" id="IPR029261">
    <property type="entry name" value="Transposase_Znf"/>
</dbReference>